<dbReference type="Gene3D" id="3.65.10.20">
    <property type="entry name" value="RNA 3'-terminal phosphate cyclase domain"/>
    <property type="match status" value="2"/>
</dbReference>
<evidence type="ECO:0000259" key="1">
    <source>
        <dbReference type="Pfam" id="PF01137"/>
    </source>
</evidence>
<dbReference type="GO" id="GO:0005634">
    <property type="term" value="C:nucleus"/>
    <property type="evidence" value="ECO:0007669"/>
    <property type="project" value="TreeGrafter"/>
</dbReference>
<dbReference type="GO" id="GO:0006396">
    <property type="term" value="P:RNA processing"/>
    <property type="evidence" value="ECO:0007669"/>
    <property type="project" value="InterPro"/>
</dbReference>
<dbReference type="Proteomes" id="UP001274830">
    <property type="component" value="Unassembled WGS sequence"/>
</dbReference>
<dbReference type="GO" id="GO:0003963">
    <property type="term" value="F:RNA-3'-phosphate cyclase activity"/>
    <property type="evidence" value="ECO:0007669"/>
    <property type="project" value="TreeGrafter"/>
</dbReference>
<proteinExistence type="predicted"/>
<sequence length="486" mass="52299">MPRLRHLTLDGRTLEGGGQLLRTAICLSALTSTPLKIHHIRGNRSGGGGLKAQHLASVKWLAEACDAHVEGGEKGSTDLLFEPGQGRGRGKGVVGGDGVPAVFTKKTLPDGDGEKVWEARLEIGTAGSTGLALQAILPFILFTKLPGDARLPVHLTLSGGTNVSGSPSYEYLSQVLLPMLKAIGLPEMKTVLHKRGWSQGGSSVGSLTIEIPTRKNVVLEAFTLAPPDLPFKTQGPLRRPRQMTATFVAPISCHAHLKQVFVPRARELFVTKSDSAINDDDEPLPIAIRCTDSGHEKRLYLIAVLTVPTLTTTTASLDPTSPPTSPTDSILASDWLYDKRIPVNSKTRPHDEVAENMAQRVLTELHQQWRSGAYVDEHLRDQLVIFQALANGRSRVHPGYKAVLPAGTGEGEGEGDGGLREPSLHTQTAEWVVNEMLGAEFDGSGRCEGVGFDGSEGIDWVRKVKEKKRAEDVNGLCRGIDGVNMT</sequence>
<comment type="caution">
    <text evidence="2">The sequence shown here is derived from an EMBL/GenBank/DDBJ whole genome shotgun (WGS) entry which is preliminary data.</text>
</comment>
<accession>A0AAE1C3L4</accession>
<dbReference type="AlphaFoldDB" id="A0AAE1C3L4"/>
<dbReference type="InterPro" id="IPR023797">
    <property type="entry name" value="RNA3'_phos_cyclase_dom"/>
</dbReference>
<dbReference type="InterPro" id="IPR013792">
    <property type="entry name" value="RNA3'P_cycl/enolpyr_Trfase_a/b"/>
</dbReference>
<name>A0AAE1C3L4_9PEZI</name>
<dbReference type="PANTHER" id="PTHR11096">
    <property type="entry name" value="RNA 3' TERMINAL PHOSPHATE CYCLASE"/>
    <property type="match status" value="1"/>
</dbReference>
<protein>
    <recommendedName>
        <fullName evidence="1">RNA 3'-terminal phosphate cyclase domain-containing protein</fullName>
    </recommendedName>
</protein>
<gene>
    <name evidence="2" type="ORF">LTR78_003099</name>
</gene>
<reference evidence="2" key="1">
    <citation type="submission" date="2023-07" db="EMBL/GenBank/DDBJ databases">
        <title>Black Yeasts Isolated from many extreme environments.</title>
        <authorList>
            <person name="Coleine C."/>
            <person name="Stajich J.E."/>
            <person name="Selbmann L."/>
        </authorList>
    </citation>
    <scope>NUCLEOTIDE SEQUENCE</scope>
    <source>
        <strain evidence="2">CCFEE 5485</strain>
    </source>
</reference>
<evidence type="ECO:0000313" key="2">
    <source>
        <dbReference type="EMBL" id="KAK3676895.1"/>
    </source>
</evidence>
<feature type="domain" description="RNA 3'-terminal phosphate cyclase" evidence="1">
    <location>
        <begin position="14"/>
        <end position="441"/>
    </location>
</feature>
<dbReference type="InterPro" id="IPR037136">
    <property type="entry name" value="RNA3'_phos_cyclase_dom_sf"/>
</dbReference>
<dbReference type="EMBL" id="JAUTXT010000008">
    <property type="protein sequence ID" value="KAK3676895.1"/>
    <property type="molecule type" value="Genomic_DNA"/>
</dbReference>
<organism evidence="2 3">
    <name type="scientific">Recurvomyces mirabilis</name>
    <dbReference type="NCBI Taxonomy" id="574656"/>
    <lineage>
        <taxon>Eukaryota</taxon>
        <taxon>Fungi</taxon>
        <taxon>Dikarya</taxon>
        <taxon>Ascomycota</taxon>
        <taxon>Pezizomycotina</taxon>
        <taxon>Dothideomycetes</taxon>
        <taxon>Dothideomycetidae</taxon>
        <taxon>Mycosphaerellales</taxon>
        <taxon>Teratosphaeriaceae</taxon>
        <taxon>Recurvomyces</taxon>
    </lineage>
</organism>
<dbReference type="PANTHER" id="PTHR11096:SF0">
    <property type="entry name" value="RNA 3'-TERMINAL PHOSPHATE CYCLASE"/>
    <property type="match status" value="1"/>
</dbReference>
<keyword evidence="3" id="KW-1185">Reference proteome</keyword>
<dbReference type="InterPro" id="IPR000228">
    <property type="entry name" value="RNA3'_term_phos_cyc"/>
</dbReference>
<evidence type="ECO:0000313" key="3">
    <source>
        <dbReference type="Proteomes" id="UP001274830"/>
    </source>
</evidence>
<dbReference type="SUPFAM" id="SSF55205">
    <property type="entry name" value="EPT/RTPC-like"/>
    <property type="match status" value="1"/>
</dbReference>
<dbReference type="Pfam" id="PF01137">
    <property type="entry name" value="RTC"/>
    <property type="match status" value="1"/>
</dbReference>